<comment type="caution">
    <text evidence="1">The sequence shown here is derived from an EMBL/GenBank/DDBJ whole genome shotgun (WGS) entry which is preliminary data.</text>
</comment>
<evidence type="ECO:0000313" key="1">
    <source>
        <dbReference type="EMBL" id="RQX01806.1"/>
    </source>
</evidence>
<dbReference type="Proteomes" id="UP000282312">
    <property type="component" value="Unassembled WGS sequence"/>
</dbReference>
<name>A0A3N9WLS5_9ACTN</name>
<gene>
    <name evidence="1" type="ORF">DLJ59_17500</name>
</gene>
<sequence>MPAVVDAVIPSDNGLFLVRDVNAESFEARLAAFQASRIPGTRRGRLCAAAGGILLVRGAHQMSRPRVRIEVLDTIPAEEPPWHWEARATMEIATRQLVVEADPSFPLDVPAVDLPGGPGRYGVVLGHTGRPEVQQEAARVSAANLSVSSDDALANWRSLDGIEQYLIRLWPDHRDR</sequence>
<proteinExistence type="predicted"/>
<accession>A0A3N9WLS5</accession>
<dbReference type="EMBL" id="QGSZ01000218">
    <property type="protein sequence ID" value="RQX01806.1"/>
    <property type="molecule type" value="Genomic_DNA"/>
</dbReference>
<dbReference type="RefSeq" id="WP_124773703.1">
    <property type="nucleotide sequence ID" value="NZ_JBEZFR010000029.1"/>
</dbReference>
<dbReference type="AlphaFoldDB" id="A0A3N9WLS5"/>
<reference evidence="1 2" key="1">
    <citation type="submission" date="2018-05" db="EMBL/GenBank/DDBJ databases">
        <title>Micromonospora from Atacama Desert.</title>
        <authorList>
            <person name="Carro L."/>
            <person name="Goodfellow M."/>
            <person name="Klenk H.-P."/>
        </authorList>
    </citation>
    <scope>NUCLEOTIDE SEQUENCE [LARGE SCALE GENOMIC DNA]</scope>
    <source>
        <strain evidence="1 2">LB39</strain>
    </source>
</reference>
<protein>
    <submittedName>
        <fullName evidence="1">Uncharacterized protein</fullName>
    </submittedName>
</protein>
<keyword evidence="2" id="KW-1185">Reference proteome</keyword>
<organism evidence="1 2">
    <name type="scientific">Micromonospora inaquosa</name>
    <dbReference type="NCBI Taxonomy" id="2203716"/>
    <lineage>
        <taxon>Bacteria</taxon>
        <taxon>Bacillati</taxon>
        <taxon>Actinomycetota</taxon>
        <taxon>Actinomycetes</taxon>
        <taxon>Micromonosporales</taxon>
        <taxon>Micromonosporaceae</taxon>
        <taxon>Micromonospora</taxon>
    </lineage>
</organism>
<evidence type="ECO:0000313" key="2">
    <source>
        <dbReference type="Proteomes" id="UP000282312"/>
    </source>
</evidence>
<dbReference type="OrthoDB" id="3386075at2"/>